<sequence>MEENPKVTVALVHGALNVPAVGPRYGILAHQKPAILQCAGLLDASTALRTVGFIVARNTTKHSATMANVAKLKTCFISVHAFAWRRS</sequence>
<organism evidence="1 2">
    <name type="scientific">Bradyrhizobium iriomotense</name>
    <dbReference type="NCBI Taxonomy" id="441950"/>
    <lineage>
        <taxon>Bacteria</taxon>
        <taxon>Pseudomonadati</taxon>
        <taxon>Pseudomonadota</taxon>
        <taxon>Alphaproteobacteria</taxon>
        <taxon>Hyphomicrobiales</taxon>
        <taxon>Nitrobacteraceae</taxon>
        <taxon>Bradyrhizobium</taxon>
    </lineage>
</organism>
<proteinExistence type="predicted"/>
<evidence type="ECO:0000313" key="2">
    <source>
        <dbReference type="Proteomes" id="UP001156905"/>
    </source>
</evidence>
<evidence type="ECO:0000313" key="1">
    <source>
        <dbReference type="EMBL" id="GLR84128.1"/>
    </source>
</evidence>
<comment type="caution">
    <text evidence="1">The sequence shown here is derived from an EMBL/GenBank/DDBJ whole genome shotgun (WGS) entry which is preliminary data.</text>
</comment>
<protein>
    <submittedName>
        <fullName evidence="1">Uncharacterized protein</fullName>
    </submittedName>
</protein>
<name>A0ABQ6AW41_9BRAD</name>
<dbReference type="RefSeq" id="WP_284261414.1">
    <property type="nucleotide sequence ID" value="NZ_BSOW01000002.1"/>
</dbReference>
<dbReference type="Proteomes" id="UP001156905">
    <property type="component" value="Unassembled WGS sequence"/>
</dbReference>
<keyword evidence="2" id="KW-1185">Reference proteome</keyword>
<gene>
    <name evidence="1" type="ORF">GCM10007857_08380</name>
</gene>
<accession>A0ABQ6AW41</accession>
<dbReference type="EMBL" id="BSOW01000002">
    <property type="protein sequence ID" value="GLR84128.1"/>
    <property type="molecule type" value="Genomic_DNA"/>
</dbReference>
<reference evidence="2" key="1">
    <citation type="journal article" date="2019" name="Int. J. Syst. Evol. Microbiol.">
        <title>The Global Catalogue of Microorganisms (GCM) 10K type strain sequencing project: providing services to taxonomists for standard genome sequencing and annotation.</title>
        <authorList>
            <consortium name="The Broad Institute Genomics Platform"/>
            <consortium name="The Broad Institute Genome Sequencing Center for Infectious Disease"/>
            <person name="Wu L."/>
            <person name="Ma J."/>
        </authorList>
    </citation>
    <scope>NUCLEOTIDE SEQUENCE [LARGE SCALE GENOMIC DNA]</scope>
    <source>
        <strain evidence="2">NBRC 102520</strain>
    </source>
</reference>